<keyword evidence="1" id="KW-0472">Membrane</keyword>
<evidence type="ECO:0000256" key="1">
    <source>
        <dbReference type="SAM" id="Phobius"/>
    </source>
</evidence>
<gene>
    <name evidence="2" type="ORF">BHLFYP23_00098</name>
</gene>
<organism evidence="2">
    <name type="scientific">Blautia hansenii</name>
    <name type="common">Ruminococcus hansenii</name>
    <dbReference type="NCBI Taxonomy" id="1322"/>
    <lineage>
        <taxon>Bacteria</taxon>
        <taxon>Bacillati</taxon>
        <taxon>Bacillota</taxon>
        <taxon>Clostridia</taxon>
        <taxon>Lachnospirales</taxon>
        <taxon>Lachnospiraceae</taxon>
        <taxon>Blautia</taxon>
    </lineage>
</organism>
<feature type="transmembrane region" description="Helical" evidence="1">
    <location>
        <begin position="12"/>
        <end position="41"/>
    </location>
</feature>
<dbReference type="RefSeq" id="WP_009246806.1">
    <property type="nucleotide sequence ID" value="NZ_CACRSY010000012.1"/>
</dbReference>
<accession>A0A6N2TS89</accession>
<dbReference type="AlphaFoldDB" id="A0A6N2TS89"/>
<evidence type="ECO:0000313" key="2">
    <source>
        <dbReference type="EMBL" id="VYT08774.1"/>
    </source>
</evidence>
<reference evidence="2" key="1">
    <citation type="submission" date="2019-11" db="EMBL/GenBank/DDBJ databases">
        <authorList>
            <person name="Feng L."/>
        </authorList>
    </citation>
    <scope>NUCLEOTIDE SEQUENCE</scope>
    <source>
        <strain evidence="2">BhanseniiLFYP23</strain>
    </source>
</reference>
<keyword evidence="1" id="KW-0812">Transmembrane</keyword>
<name>A0A6N2TS89_BLAHA</name>
<proteinExistence type="predicted"/>
<protein>
    <submittedName>
        <fullName evidence="2">Uncharacterized protein</fullName>
    </submittedName>
</protein>
<sequence length="59" mass="6947">MNDSKISKKYVIFIIFSIIFLVTPYPLLSIAILLSGILYYLDKICDYLKKDGKNKWEKE</sequence>
<dbReference type="EMBL" id="CACRSY010000012">
    <property type="protein sequence ID" value="VYT08774.1"/>
    <property type="molecule type" value="Genomic_DNA"/>
</dbReference>
<keyword evidence="1" id="KW-1133">Transmembrane helix</keyword>